<comment type="caution">
    <text evidence="2">The sequence shown here is derived from an EMBL/GenBank/DDBJ whole genome shotgun (WGS) entry which is preliminary data.</text>
</comment>
<protein>
    <submittedName>
        <fullName evidence="2">GNAT family N-acetyltransferase</fullName>
    </submittedName>
</protein>
<dbReference type="Proteomes" id="UP000221024">
    <property type="component" value="Unassembled WGS sequence"/>
</dbReference>
<feature type="domain" description="N-acetyltransferase" evidence="1">
    <location>
        <begin position="2"/>
        <end position="149"/>
    </location>
</feature>
<dbReference type="OrthoDB" id="9797178at2"/>
<evidence type="ECO:0000313" key="3">
    <source>
        <dbReference type="Proteomes" id="UP000221024"/>
    </source>
</evidence>
<proteinExistence type="predicted"/>
<accession>A0A2H3NW59</accession>
<evidence type="ECO:0000259" key="1">
    <source>
        <dbReference type="PROSITE" id="PS51186"/>
    </source>
</evidence>
<name>A0A2H3NW59_9BACT</name>
<dbReference type="CDD" id="cd04301">
    <property type="entry name" value="NAT_SF"/>
    <property type="match status" value="1"/>
</dbReference>
<reference evidence="2 3" key="1">
    <citation type="submission" date="2017-10" db="EMBL/GenBank/DDBJ databases">
        <title>Draft genome of Longimonas halophila.</title>
        <authorList>
            <person name="Goh K.M."/>
            <person name="Shamsir M.S."/>
            <person name="Lim S.W."/>
        </authorList>
    </citation>
    <scope>NUCLEOTIDE SEQUENCE [LARGE SCALE GENOMIC DNA]</scope>
    <source>
        <strain evidence="2 3">KCTC 42399</strain>
    </source>
</reference>
<keyword evidence="3" id="KW-1185">Reference proteome</keyword>
<dbReference type="RefSeq" id="WP_098060564.1">
    <property type="nucleotide sequence ID" value="NZ_PDEP01000001.1"/>
</dbReference>
<organism evidence="2 3">
    <name type="scientific">Longimonas halophila</name>
    <dbReference type="NCBI Taxonomy" id="1469170"/>
    <lineage>
        <taxon>Bacteria</taxon>
        <taxon>Pseudomonadati</taxon>
        <taxon>Rhodothermota</taxon>
        <taxon>Rhodothermia</taxon>
        <taxon>Rhodothermales</taxon>
        <taxon>Salisaetaceae</taxon>
        <taxon>Longimonas</taxon>
    </lineage>
</organism>
<dbReference type="EMBL" id="PDEP01000001">
    <property type="protein sequence ID" value="PEN09164.1"/>
    <property type="molecule type" value="Genomic_DNA"/>
</dbReference>
<dbReference type="InterPro" id="IPR050276">
    <property type="entry name" value="MshD_Acetyltransferase"/>
</dbReference>
<dbReference type="InterPro" id="IPR000182">
    <property type="entry name" value="GNAT_dom"/>
</dbReference>
<dbReference type="PROSITE" id="PS51186">
    <property type="entry name" value="GNAT"/>
    <property type="match status" value="1"/>
</dbReference>
<sequence length="170" mass="18885">MVTIRPETSADHTAVYEINQRAFEQDKEADLVDQLRQSTASYVSLVAETETRIVGHIFFSPVDIVPDEKSVLAMGLAPMAVIPEWQRQGIGSMLVREGLHACQKKGVQAVVVLGHPAYYPRFGFQPAEKLGLQSEYDVPSEVFMALELERGALQEAEGVVRYHDAFHSAK</sequence>
<gene>
    <name evidence="2" type="ORF">CRI93_00060</name>
</gene>
<dbReference type="SUPFAM" id="SSF55729">
    <property type="entry name" value="Acyl-CoA N-acyltransferases (Nat)"/>
    <property type="match status" value="1"/>
</dbReference>
<keyword evidence="2" id="KW-0808">Transferase</keyword>
<dbReference type="PANTHER" id="PTHR43617">
    <property type="entry name" value="L-AMINO ACID N-ACETYLTRANSFERASE"/>
    <property type="match status" value="1"/>
</dbReference>
<evidence type="ECO:0000313" key="2">
    <source>
        <dbReference type="EMBL" id="PEN09164.1"/>
    </source>
</evidence>
<dbReference type="InterPro" id="IPR016181">
    <property type="entry name" value="Acyl_CoA_acyltransferase"/>
</dbReference>
<dbReference type="PANTHER" id="PTHR43617:SF2">
    <property type="entry name" value="UPF0039 PROTEIN SLL0451"/>
    <property type="match status" value="1"/>
</dbReference>
<dbReference type="GO" id="GO:0016747">
    <property type="term" value="F:acyltransferase activity, transferring groups other than amino-acyl groups"/>
    <property type="evidence" value="ECO:0007669"/>
    <property type="project" value="InterPro"/>
</dbReference>
<dbReference type="AlphaFoldDB" id="A0A2H3NW59"/>
<dbReference type="Pfam" id="PF13527">
    <property type="entry name" value="Acetyltransf_9"/>
    <property type="match status" value="1"/>
</dbReference>
<dbReference type="Gene3D" id="3.40.630.30">
    <property type="match status" value="1"/>
</dbReference>